<accession>A0ABP7NE11</accession>
<organism evidence="1 2">
    <name type="scientific">Hymenobacter algoricola</name>
    <dbReference type="NCBI Taxonomy" id="486267"/>
    <lineage>
        <taxon>Bacteria</taxon>
        <taxon>Pseudomonadati</taxon>
        <taxon>Bacteroidota</taxon>
        <taxon>Cytophagia</taxon>
        <taxon>Cytophagales</taxon>
        <taxon>Hymenobacteraceae</taxon>
        <taxon>Hymenobacter</taxon>
    </lineage>
</organism>
<protein>
    <submittedName>
        <fullName evidence="1">Uncharacterized protein</fullName>
    </submittedName>
</protein>
<keyword evidence="2" id="KW-1185">Reference proteome</keyword>
<name>A0ABP7NE11_9BACT</name>
<comment type="caution">
    <text evidence="1">The sequence shown here is derived from an EMBL/GenBank/DDBJ whole genome shotgun (WGS) entry which is preliminary data.</text>
</comment>
<dbReference type="Proteomes" id="UP001499909">
    <property type="component" value="Unassembled WGS sequence"/>
</dbReference>
<evidence type="ECO:0000313" key="1">
    <source>
        <dbReference type="EMBL" id="GAA3943039.1"/>
    </source>
</evidence>
<evidence type="ECO:0000313" key="2">
    <source>
        <dbReference type="Proteomes" id="UP001499909"/>
    </source>
</evidence>
<sequence>MPLTSDDKLSEAIVLKGGNAIDLAYRGRTRLGTENNAKPT</sequence>
<gene>
    <name evidence="1" type="ORF">GCM10022406_27620</name>
</gene>
<reference evidence="2" key="1">
    <citation type="journal article" date="2019" name="Int. J. Syst. Evol. Microbiol.">
        <title>The Global Catalogue of Microorganisms (GCM) 10K type strain sequencing project: providing services to taxonomists for standard genome sequencing and annotation.</title>
        <authorList>
            <consortium name="The Broad Institute Genomics Platform"/>
            <consortium name="The Broad Institute Genome Sequencing Center for Infectious Disease"/>
            <person name="Wu L."/>
            <person name="Ma J."/>
        </authorList>
    </citation>
    <scope>NUCLEOTIDE SEQUENCE [LARGE SCALE GENOMIC DNA]</scope>
    <source>
        <strain evidence="2">JCM 17214</strain>
    </source>
</reference>
<dbReference type="EMBL" id="BAABDH010000067">
    <property type="protein sequence ID" value="GAA3943039.1"/>
    <property type="molecule type" value="Genomic_DNA"/>
</dbReference>
<proteinExistence type="predicted"/>